<evidence type="ECO:0000256" key="3">
    <source>
        <dbReference type="ARBA" id="ARBA00023163"/>
    </source>
</evidence>
<dbReference type="OrthoDB" id="3226810at2"/>
<feature type="domain" description="HTH lacI-type" evidence="4">
    <location>
        <begin position="6"/>
        <end position="60"/>
    </location>
</feature>
<evidence type="ECO:0000259" key="5">
    <source>
        <dbReference type="PROSITE" id="PS50943"/>
    </source>
</evidence>
<dbReference type="Gene3D" id="1.10.260.40">
    <property type="entry name" value="lambda repressor-like DNA-binding domains"/>
    <property type="match status" value="1"/>
</dbReference>
<dbReference type="PROSITE" id="PS50943">
    <property type="entry name" value="HTH_CROC1"/>
    <property type="match status" value="1"/>
</dbReference>
<keyword evidence="7" id="KW-1185">Reference proteome</keyword>
<organism evidence="6 7">
    <name type="scientific">Kribbella amoyensis</name>
    <dbReference type="NCBI Taxonomy" id="996641"/>
    <lineage>
        <taxon>Bacteria</taxon>
        <taxon>Bacillati</taxon>
        <taxon>Actinomycetota</taxon>
        <taxon>Actinomycetes</taxon>
        <taxon>Propionibacteriales</taxon>
        <taxon>Kribbellaceae</taxon>
        <taxon>Kribbella</taxon>
    </lineage>
</organism>
<accession>A0A561BXB3</accession>
<reference evidence="6 7" key="1">
    <citation type="submission" date="2019-06" db="EMBL/GenBank/DDBJ databases">
        <title>Sequencing the genomes of 1000 actinobacteria strains.</title>
        <authorList>
            <person name="Klenk H.-P."/>
        </authorList>
    </citation>
    <scope>NUCLEOTIDE SEQUENCE [LARGE SCALE GENOMIC DNA]</scope>
    <source>
        <strain evidence="6 7">DSM 24683</strain>
    </source>
</reference>
<dbReference type="AlphaFoldDB" id="A0A561BXB3"/>
<keyword evidence="1" id="KW-0805">Transcription regulation</keyword>
<dbReference type="PROSITE" id="PS00356">
    <property type="entry name" value="HTH_LACI_1"/>
    <property type="match status" value="1"/>
</dbReference>
<dbReference type="PRINTS" id="PR00036">
    <property type="entry name" value="HTHLACI"/>
</dbReference>
<dbReference type="EMBL" id="VIVK01000001">
    <property type="protein sequence ID" value="TWD83529.1"/>
    <property type="molecule type" value="Genomic_DNA"/>
</dbReference>
<evidence type="ECO:0000256" key="1">
    <source>
        <dbReference type="ARBA" id="ARBA00023015"/>
    </source>
</evidence>
<dbReference type="Pfam" id="PF13377">
    <property type="entry name" value="Peripla_BP_3"/>
    <property type="match status" value="1"/>
</dbReference>
<dbReference type="PROSITE" id="PS50932">
    <property type="entry name" value="HTH_LACI_2"/>
    <property type="match status" value="1"/>
</dbReference>
<dbReference type="Pfam" id="PF00356">
    <property type="entry name" value="LacI"/>
    <property type="match status" value="1"/>
</dbReference>
<dbReference type="SUPFAM" id="SSF53822">
    <property type="entry name" value="Periplasmic binding protein-like I"/>
    <property type="match status" value="1"/>
</dbReference>
<evidence type="ECO:0000313" key="6">
    <source>
        <dbReference type="EMBL" id="TWD83529.1"/>
    </source>
</evidence>
<evidence type="ECO:0000313" key="7">
    <source>
        <dbReference type="Proteomes" id="UP000318380"/>
    </source>
</evidence>
<proteinExistence type="predicted"/>
<dbReference type="SMART" id="SM00354">
    <property type="entry name" value="HTH_LACI"/>
    <property type="match status" value="1"/>
</dbReference>
<dbReference type="SUPFAM" id="SSF47413">
    <property type="entry name" value="lambda repressor-like DNA-binding domains"/>
    <property type="match status" value="1"/>
</dbReference>
<dbReference type="InterPro" id="IPR028082">
    <property type="entry name" value="Peripla_BP_I"/>
</dbReference>
<name>A0A561BXB3_9ACTN</name>
<dbReference type="InterPro" id="IPR001387">
    <property type="entry name" value="Cro/C1-type_HTH"/>
</dbReference>
<dbReference type="InterPro" id="IPR010982">
    <property type="entry name" value="Lambda_DNA-bd_dom_sf"/>
</dbReference>
<protein>
    <submittedName>
        <fullName evidence="6">LacI family transcriptional regulator</fullName>
    </submittedName>
</protein>
<dbReference type="InterPro" id="IPR000843">
    <property type="entry name" value="HTH_LacI"/>
</dbReference>
<feature type="domain" description="HTH cro/C1-type" evidence="5">
    <location>
        <begin position="7"/>
        <end position="36"/>
    </location>
</feature>
<dbReference type="Proteomes" id="UP000318380">
    <property type="component" value="Unassembled WGS sequence"/>
</dbReference>
<comment type="caution">
    <text evidence="6">The sequence shown here is derived from an EMBL/GenBank/DDBJ whole genome shotgun (WGS) entry which is preliminary data.</text>
</comment>
<dbReference type="InterPro" id="IPR046335">
    <property type="entry name" value="LacI/GalR-like_sensor"/>
</dbReference>
<dbReference type="CDD" id="cd06267">
    <property type="entry name" value="PBP1_LacI_sugar_binding-like"/>
    <property type="match status" value="1"/>
</dbReference>
<evidence type="ECO:0000256" key="2">
    <source>
        <dbReference type="ARBA" id="ARBA00023125"/>
    </source>
</evidence>
<dbReference type="PANTHER" id="PTHR30146:SF109">
    <property type="entry name" value="HTH-TYPE TRANSCRIPTIONAL REGULATOR GALS"/>
    <property type="match status" value="1"/>
</dbReference>
<dbReference type="CDD" id="cd01392">
    <property type="entry name" value="HTH_LacI"/>
    <property type="match status" value="1"/>
</dbReference>
<dbReference type="PANTHER" id="PTHR30146">
    <property type="entry name" value="LACI-RELATED TRANSCRIPTIONAL REPRESSOR"/>
    <property type="match status" value="1"/>
</dbReference>
<dbReference type="GO" id="GO:0000976">
    <property type="term" value="F:transcription cis-regulatory region binding"/>
    <property type="evidence" value="ECO:0007669"/>
    <property type="project" value="TreeGrafter"/>
</dbReference>
<keyword evidence="3" id="KW-0804">Transcription</keyword>
<dbReference type="Gene3D" id="3.40.50.2300">
    <property type="match status" value="2"/>
</dbReference>
<keyword evidence="2" id="KW-0238">DNA-binding</keyword>
<sequence length="343" mass="36803">MAQGRASIRDVAERAGVSVSTVSRILNGSYSPAPKTRDRVMRAVQELSYVANPHARALIRQESTTVAMVLRMLDDGFLLKVVQSIAAELAAAGRLCLIGTTGVDAERELEVLEQMRGQGVQSIILIGAVVETEEYRDFLGRFAASLSGSGTRLVLCARPPIDEAPGTSVVEYDNEGGAYAATSHLLVQGHRRILHLGGPEGQNTSLQRLAGYRRAIEALGGDADPALEAGQAWDRETGYQRMRAVLQDGTRDFTAVATYTDNVAAGAIQAIREAGLRVPEDLSIIGFDDAAFAADLRLSTVHIPAQQLGQIAAQMATGERNADTRLKLGTHLVLRESVTRRTT</sequence>
<dbReference type="RefSeq" id="WP_145810177.1">
    <property type="nucleotide sequence ID" value="NZ_VIVK01000001.1"/>
</dbReference>
<evidence type="ECO:0000259" key="4">
    <source>
        <dbReference type="PROSITE" id="PS50932"/>
    </source>
</evidence>
<gene>
    <name evidence="6" type="ORF">FB561_4693</name>
</gene>
<dbReference type="GO" id="GO:0003700">
    <property type="term" value="F:DNA-binding transcription factor activity"/>
    <property type="evidence" value="ECO:0007669"/>
    <property type="project" value="TreeGrafter"/>
</dbReference>